<accession>A0AAU9AII8</accession>
<dbReference type="GeneID" id="83065239"/>
<organism evidence="1 2">
    <name type="scientific">Lysobacter enzymogenes</name>
    <dbReference type="NCBI Taxonomy" id="69"/>
    <lineage>
        <taxon>Bacteria</taxon>
        <taxon>Pseudomonadati</taxon>
        <taxon>Pseudomonadota</taxon>
        <taxon>Gammaproteobacteria</taxon>
        <taxon>Lysobacterales</taxon>
        <taxon>Lysobacteraceae</taxon>
        <taxon>Lysobacter</taxon>
    </lineage>
</organism>
<reference evidence="1 2" key="1">
    <citation type="journal article" date="2017" name="DNA Res.">
        <title>Complete genome sequence and expression profile of the commercial lytic enzyme producer Lysobacter enzymogenes M497-1.</title>
        <authorList>
            <person name="Takami H."/>
            <person name="Toyoda A."/>
            <person name="Uchiyama I."/>
            <person name="Itoh T."/>
            <person name="Takaki Y."/>
            <person name="Arai W."/>
            <person name="Nishi S."/>
            <person name="Kawai M."/>
            <person name="Shinya K."/>
            <person name="Ikeda H."/>
        </authorList>
    </citation>
    <scope>NUCLEOTIDE SEQUENCE [LARGE SCALE GENOMIC DNA]</scope>
    <source>
        <strain evidence="1 2">M497-1</strain>
    </source>
</reference>
<gene>
    <name evidence="1" type="ORF">LEN_3423</name>
</gene>
<evidence type="ECO:0000313" key="1">
    <source>
        <dbReference type="EMBL" id="BAV98910.1"/>
    </source>
</evidence>
<dbReference type="Proteomes" id="UP000218824">
    <property type="component" value="Chromosome"/>
</dbReference>
<dbReference type="EMBL" id="AP014940">
    <property type="protein sequence ID" value="BAV98910.1"/>
    <property type="molecule type" value="Genomic_DNA"/>
</dbReference>
<dbReference type="AlphaFoldDB" id="A0AAU9AII8"/>
<dbReference type="RefSeq" id="WP_096379262.1">
    <property type="nucleotide sequence ID" value="NZ_AP014940.1"/>
</dbReference>
<dbReference type="KEGG" id="lem:LEN_3423"/>
<name>A0AAU9AII8_LYSEN</name>
<sequence>MTSIPAPYAVSADPAARRWWDGLSDESRRALKRSWRDDERVDPLLPTARRVASFLNDCVLQPEPAERAWESVDWYEHSVELSVHRPNVYLVICSNGGGYGLFDQGMLWPLQIAAGRWEIQRKALSIEQHDLLSRQQASG</sequence>
<proteinExistence type="predicted"/>
<evidence type="ECO:0000313" key="2">
    <source>
        <dbReference type="Proteomes" id="UP000218824"/>
    </source>
</evidence>
<protein>
    <submittedName>
        <fullName evidence="1">Uncharacterized protein</fullName>
    </submittedName>
</protein>